<dbReference type="GO" id="GO:0043161">
    <property type="term" value="P:proteasome-mediated ubiquitin-dependent protein catabolic process"/>
    <property type="evidence" value="ECO:0007669"/>
    <property type="project" value="TreeGrafter"/>
</dbReference>
<dbReference type="GO" id="GO:0043130">
    <property type="term" value="F:ubiquitin binding"/>
    <property type="evidence" value="ECO:0007669"/>
    <property type="project" value="TreeGrafter"/>
</dbReference>
<evidence type="ECO:0000259" key="1">
    <source>
        <dbReference type="PROSITE" id="PS51399"/>
    </source>
</evidence>
<dbReference type="PANTHER" id="PTHR23333:SF4">
    <property type="entry name" value="UBX DOMAIN-CONTAINING PROTEIN 11"/>
    <property type="match status" value="1"/>
</dbReference>
<feature type="domain" description="SEP" evidence="1">
    <location>
        <begin position="9"/>
        <end position="72"/>
    </location>
</feature>
<protein>
    <recommendedName>
        <fullName evidence="1">SEP domain-containing protein</fullName>
    </recommendedName>
</protein>
<gene>
    <name evidence="2" type="ORF">BCR32DRAFT_135648</name>
</gene>
<reference evidence="2 3" key="1">
    <citation type="submission" date="2016-08" db="EMBL/GenBank/DDBJ databases">
        <title>A Parts List for Fungal Cellulosomes Revealed by Comparative Genomics.</title>
        <authorList>
            <consortium name="DOE Joint Genome Institute"/>
            <person name="Haitjema C.H."/>
            <person name="Gilmore S.P."/>
            <person name="Henske J.K."/>
            <person name="Solomon K.V."/>
            <person name="De Groot R."/>
            <person name="Kuo A."/>
            <person name="Mondo S.J."/>
            <person name="Salamov A.A."/>
            <person name="Labutti K."/>
            <person name="Zhao Z."/>
            <person name="Chiniquy J."/>
            <person name="Barry K."/>
            <person name="Brewer H.M."/>
            <person name="Purvine S.O."/>
            <person name="Wright A.T."/>
            <person name="Boxma B."/>
            <person name="Van Alen T."/>
            <person name="Hackstein J.H."/>
            <person name="Baker S.E."/>
            <person name="Grigoriev I.V."/>
            <person name="O'Malley M.A."/>
        </authorList>
    </citation>
    <scope>NUCLEOTIDE SEQUENCE [LARGE SCALE GENOMIC DNA]</scope>
    <source>
        <strain evidence="2 3">S4</strain>
    </source>
</reference>
<evidence type="ECO:0000313" key="2">
    <source>
        <dbReference type="EMBL" id="ORX84078.1"/>
    </source>
</evidence>
<name>A0A1Y1XE86_9FUNG</name>
<dbReference type="AlphaFoldDB" id="A0A1Y1XE86"/>
<dbReference type="Proteomes" id="UP000193944">
    <property type="component" value="Unassembled WGS sequence"/>
</dbReference>
<comment type="caution">
    <text evidence="2">The sequence shown here is derived from an EMBL/GenBank/DDBJ whole genome shotgun (WGS) entry which is preliminary data.</text>
</comment>
<reference evidence="2 3" key="2">
    <citation type="submission" date="2016-08" db="EMBL/GenBank/DDBJ databases">
        <title>Pervasive Adenine N6-methylation of Active Genes in Fungi.</title>
        <authorList>
            <consortium name="DOE Joint Genome Institute"/>
            <person name="Mondo S.J."/>
            <person name="Dannebaum R.O."/>
            <person name="Kuo R.C."/>
            <person name="Labutti K."/>
            <person name="Haridas S."/>
            <person name="Kuo A."/>
            <person name="Salamov A."/>
            <person name="Ahrendt S.R."/>
            <person name="Lipzen A."/>
            <person name="Sullivan W."/>
            <person name="Andreopoulos W.B."/>
            <person name="Clum A."/>
            <person name="Lindquist E."/>
            <person name="Daum C."/>
            <person name="Ramamoorthy G.K."/>
            <person name="Gryganskyi A."/>
            <person name="Culley D."/>
            <person name="Magnuson J.K."/>
            <person name="James T.Y."/>
            <person name="O'Malley M.A."/>
            <person name="Stajich J.E."/>
            <person name="Spatafora J.W."/>
            <person name="Visel A."/>
            <person name="Grigoriev I.V."/>
        </authorList>
    </citation>
    <scope>NUCLEOTIDE SEQUENCE [LARGE SCALE GENOMIC DNA]</scope>
    <source>
        <strain evidence="2 3">S4</strain>
    </source>
</reference>
<dbReference type="InterPro" id="IPR036241">
    <property type="entry name" value="NSFL1C_SEP_dom_sf"/>
</dbReference>
<sequence length="255" mass="30285">MLFIIKMMPDPQILNIYSNGFIFNEEFHSFKERDSLLFIKEIIDGYFPFQLKQKYPEGVPFKLVDNHLMYYNSREAYIPYSGRGVLARPQSSSLSSNKSGINLSKIEEDNNYLYEKNKSNSLIKENYSINNNKKKDDKKELLDSTKKNFLNNLPKNIVKDGYIIDVRKATFDILFNDTDQTDTNINIMKEKEDNIVKDIDEENLTKMENTIDEHLTLIKIKNNSNEYLFKMRYYDTIKLLKERLEKKLQYIYLLL</sequence>
<dbReference type="SUPFAM" id="SSF102848">
    <property type="entry name" value="NSFL1 (p97 ATPase) cofactor p47, SEP domain"/>
    <property type="match status" value="1"/>
</dbReference>
<dbReference type="Pfam" id="PF08059">
    <property type="entry name" value="SEP"/>
    <property type="match status" value="1"/>
</dbReference>
<dbReference type="OrthoDB" id="25887at2759"/>
<evidence type="ECO:0000313" key="3">
    <source>
        <dbReference type="Proteomes" id="UP000193944"/>
    </source>
</evidence>
<accession>A0A1Y1XE86</accession>
<dbReference type="PANTHER" id="PTHR23333">
    <property type="entry name" value="UBX DOMAIN CONTAINING PROTEIN"/>
    <property type="match status" value="1"/>
</dbReference>
<proteinExistence type="predicted"/>
<keyword evidence="3" id="KW-1185">Reference proteome</keyword>
<dbReference type="InterPro" id="IPR012989">
    <property type="entry name" value="SEP_domain"/>
</dbReference>
<dbReference type="PROSITE" id="PS51399">
    <property type="entry name" value="SEP"/>
    <property type="match status" value="1"/>
</dbReference>
<dbReference type="STRING" id="1754192.A0A1Y1XE86"/>
<organism evidence="2 3">
    <name type="scientific">Anaeromyces robustus</name>
    <dbReference type="NCBI Taxonomy" id="1754192"/>
    <lineage>
        <taxon>Eukaryota</taxon>
        <taxon>Fungi</taxon>
        <taxon>Fungi incertae sedis</taxon>
        <taxon>Chytridiomycota</taxon>
        <taxon>Chytridiomycota incertae sedis</taxon>
        <taxon>Neocallimastigomycetes</taxon>
        <taxon>Neocallimastigales</taxon>
        <taxon>Neocallimastigaceae</taxon>
        <taxon>Anaeromyces</taxon>
    </lineage>
</organism>
<dbReference type="EMBL" id="MCFG01000059">
    <property type="protein sequence ID" value="ORX84078.1"/>
    <property type="molecule type" value="Genomic_DNA"/>
</dbReference>